<comment type="caution">
    <text evidence="3">The sequence shown here is derived from an EMBL/GenBank/DDBJ whole genome shotgun (WGS) entry which is preliminary data.</text>
</comment>
<dbReference type="InterPro" id="IPR016024">
    <property type="entry name" value="ARM-type_fold"/>
</dbReference>
<feature type="compositionally biased region" description="Polar residues" evidence="1">
    <location>
        <begin position="801"/>
        <end position="812"/>
    </location>
</feature>
<keyword evidence="4" id="KW-1185">Reference proteome</keyword>
<feature type="transmembrane region" description="Helical" evidence="2">
    <location>
        <begin position="67"/>
        <end position="87"/>
    </location>
</feature>
<dbReference type="Gene3D" id="1.25.10.10">
    <property type="entry name" value="Leucine-rich Repeat Variant"/>
    <property type="match status" value="1"/>
</dbReference>
<reference evidence="3" key="1">
    <citation type="submission" date="2020-05" db="EMBL/GenBank/DDBJ databases">
        <title>WGS assembly of Panicum virgatum.</title>
        <authorList>
            <person name="Lovell J.T."/>
            <person name="Jenkins J."/>
            <person name="Shu S."/>
            <person name="Juenger T.E."/>
            <person name="Schmutz J."/>
        </authorList>
    </citation>
    <scope>NUCLEOTIDE SEQUENCE</scope>
    <source>
        <strain evidence="3">AP13</strain>
    </source>
</reference>
<keyword evidence="2" id="KW-0812">Transmembrane</keyword>
<dbReference type="InterPro" id="IPR011989">
    <property type="entry name" value="ARM-like"/>
</dbReference>
<keyword evidence="2" id="KW-0472">Membrane</keyword>
<dbReference type="EMBL" id="CM029045">
    <property type="protein sequence ID" value="KAG2596118.1"/>
    <property type="molecule type" value="Genomic_DNA"/>
</dbReference>
<feature type="transmembrane region" description="Helical" evidence="2">
    <location>
        <begin position="93"/>
        <end position="116"/>
    </location>
</feature>
<dbReference type="AlphaFoldDB" id="A0A8T0SGJ5"/>
<organism evidence="3 4">
    <name type="scientific">Panicum virgatum</name>
    <name type="common">Blackwell switchgrass</name>
    <dbReference type="NCBI Taxonomy" id="38727"/>
    <lineage>
        <taxon>Eukaryota</taxon>
        <taxon>Viridiplantae</taxon>
        <taxon>Streptophyta</taxon>
        <taxon>Embryophyta</taxon>
        <taxon>Tracheophyta</taxon>
        <taxon>Spermatophyta</taxon>
        <taxon>Magnoliopsida</taxon>
        <taxon>Liliopsida</taxon>
        <taxon>Poales</taxon>
        <taxon>Poaceae</taxon>
        <taxon>PACMAD clade</taxon>
        <taxon>Panicoideae</taxon>
        <taxon>Panicodae</taxon>
        <taxon>Paniceae</taxon>
        <taxon>Panicinae</taxon>
        <taxon>Panicum</taxon>
        <taxon>Panicum sect. Hiantes</taxon>
    </lineage>
</organism>
<evidence type="ECO:0000256" key="2">
    <source>
        <dbReference type="SAM" id="Phobius"/>
    </source>
</evidence>
<feature type="region of interest" description="Disordered" evidence="1">
    <location>
        <begin position="1"/>
        <end position="22"/>
    </location>
</feature>
<protein>
    <submittedName>
        <fullName evidence="3">Uncharacterized protein</fullName>
    </submittedName>
</protein>
<sequence>MASARRRNAARGGDGSSGGFRGRSYEKLAPGVDAFSERDFAQKLMALERIINRYAVIRAYLLKAIKLVGSLALLWLTVVLLGGFVGALTAKDFWYLTIIGFLQAAGVFNVTGDSLFRVFNNWIFSIIPIPKRGSAPFWSITVRPLAVQIISIPLVMLISYPPIVISSGLSMIRLQGQDYGSEGKLKAPALRIFYSLSLVQGGLLLLLIYLQTFFYIHMIKSIKLLHGSAKKVIKKYINETELRCVKDPMSANKSWNLITYGAGLLDSESPEDYVSGARALNMLIDQEITKRWLIRSPRHRIQKLIDALGWRSPVDRETRGLSARIVAHLVADLNLSQFQGALECISSLLDISYHNTVDQEVLHLLSGSNRTRKNGNMQDNKQQVENGKPSSSIGTNEDLILQGLRILEKLAQNEHNCTQIYDTKGLLLKITAPFNCKEFTEDIRTSVPWLKVVEASLRVVARLMEAPGDTGVNVREQIARNSQAIDNLNEVLSLQVQGNDSSILELQTQATEVLAKLFSDESTTNIIFQKEKVESTNMSRDRIGTFTAAVLDTLLTDTWMEDYLTKVFDETMSRLVKDEQGPSTWEKLCPCLLEKKNKKRIKPFVDQKMKEAQETAIRHKEMAWQALAKLSIGNKNIFEVIKKVKECPSGKKEVTECGGVVHSLIEMIDRKIETTIECSIEALKTKIKIKTKTIRCRISAAEFLKNLCAHSKVNETFKKTMLRKILEELLCTNRKLESQAGGRSLRNCFRTTSNDKENPQAGGRSLRNCFRTTSNDEENPQAGGRSLRNCFRTTSNDEENPQTMPSQQSPRQPRSLYAEIRETWTISTSNNEEDPPSLGSLQQPEARMLQAALLSLYATIRAKWTNEADFANVVMDMVAGKDFVANLKVVIEENSYPTPACLAILKITCKMVILLMQQHDYLKEIFQKDYLEEIKEKNIIDAMSEAAETMAGLESCMLFSGVKHDCYGVPVEPLCSVLVEKAQKLCK</sequence>
<dbReference type="SUPFAM" id="SSF48371">
    <property type="entry name" value="ARM repeat"/>
    <property type="match status" value="1"/>
</dbReference>
<dbReference type="PANTHER" id="PTHR33115:SF69">
    <property type="entry name" value="GENOME ASSEMBLY, CHROMOSOME: II"/>
    <property type="match status" value="1"/>
</dbReference>
<dbReference type="PANTHER" id="PTHR33115">
    <property type="entry name" value="ARM REPEAT SUPERFAMILY PROTEIN"/>
    <property type="match status" value="1"/>
</dbReference>
<dbReference type="Proteomes" id="UP000823388">
    <property type="component" value="Chromosome 5K"/>
</dbReference>
<evidence type="ECO:0000313" key="3">
    <source>
        <dbReference type="EMBL" id="KAG2596118.1"/>
    </source>
</evidence>
<name>A0A8T0SGJ5_PANVG</name>
<evidence type="ECO:0000256" key="1">
    <source>
        <dbReference type="SAM" id="MobiDB-lite"/>
    </source>
</evidence>
<feature type="transmembrane region" description="Helical" evidence="2">
    <location>
        <begin position="192"/>
        <end position="216"/>
    </location>
</feature>
<keyword evidence="2" id="KW-1133">Transmembrane helix</keyword>
<evidence type="ECO:0000313" key="4">
    <source>
        <dbReference type="Proteomes" id="UP000823388"/>
    </source>
</evidence>
<feature type="compositionally biased region" description="Gly residues" evidence="1">
    <location>
        <begin position="12"/>
        <end position="21"/>
    </location>
</feature>
<feature type="region of interest" description="Disordered" evidence="1">
    <location>
        <begin position="368"/>
        <end position="393"/>
    </location>
</feature>
<feature type="region of interest" description="Disordered" evidence="1">
    <location>
        <begin position="746"/>
        <end position="814"/>
    </location>
</feature>
<accession>A0A8T0SGJ5</accession>
<proteinExistence type="predicted"/>
<gene>
    <name evidence="3" type="ORF">PVAP13_5KG143048</name>
</gene>